<dbReference type="GO" id="GO:0035556">
    <property type="term" value="P:intracellular signal transduction"/>
    <property type="evidence" value="ECO:0007669"/>
    <property type="project" value="UniProtKB-ARBA"/>
</dbReference>
<feature type="domain" description="FAT" evidence="18">
    <location>
        <begin position="1863"/>
        <end position="2466"/>
    </location>
</feature>
<evidence type="ECO:0000259" key="19">
    <source>
        <dbReference type="PROSITE" id="PS51190"/>
    </source>
</evidence>
<name>A0A9P4Q391_9PEZI</name>
<dbReference type="Pfam" id="PF02260">
    <property type="entry name" value="FATC"/>
    <property type="match status" value="1"/>
</dbReference>
<dbReference type="GO" id="GO:0004674">
    <property type="term" value="F:protein serine/threonine kinase activity"/>
    <property type="evidence" value="ECO:0007669"/>
    <property type="project" value="UniProtKB-KW"/>
</dbReference>
<dbReference type="InterPro" id="IPR044107">
    <property type="entry name" value="PIKKc_ATM"/>
</dbReference>
<dbReference type="PANTHER" id="PTHR37079:SF4">
    <property type="entry name" value="SERINE_THREONINE-PROTEIN KINASE ATM"/>
    <property type="match status" value="1"/>
</dbReference>
<dbReference type="InterPro" id="IPR011009">
    <property type="entry name" value="Kinase-like_dom_sf"/>
</dbReference>
<organism evidence="20 21">
    <name type="scientific">Polychaeton citri CBS 116435</name>
    <dbReference type="NCBI Taxonomy" id="1314669"/>
    <lineage>
        <taxon>Eukaryota</taxon>
        <taxon>Fungi</taxon>
        <taxon>Dikarya</taxon>
        <taxon>Ascomycota</taxon>
        <taxon>Pezizomycotina</taxon>
        <taxon>Dothideomycetes</taxon>
        <taxon>Dothideomycetidae</taxon>
        <taxon>Capnodiales</taxon>
        <taxon>Capnodiaceae</taxon>
        <taxon>Polychaeton</taxon>
    </lineage>
</organism>
<gene>
    <name evidence="20" type="ORF">K431DRAFT_250597</name>
</gene>
<evidence type="ECO:0000256" key="3">
    <source>
        <dbReference type="ARBA" id="ARBA00011370"/>
    </source>
</evidence>
<dbReference type="EMBL" id="MU003807">
    <property type="protein sequence ID" value="KAF2719778.1"/>
    <property type="molecule type" value="Genomic_DNA"/>
</dbReference>
<dbReference type="InterPro" id="IPR018936">
    <property type="entry name" value="PI3/4_kinase_CS"/>
</dbReference>
<sequence>MAETTLNIVLGRINDAGLKLRSEGLEQLKNLLRHEQRSPKTATLRDASFKLIYEVLFGVVVSEQSAYVRSKSSTKSTRSAAEGRLSNCSQTLRLAVDVGVRSIKLRTVQSLLDHIEERLHLPDGELCKPIAHDYAKSLHTVLSYQPHVERLPATEWERVANFCLTCLDAARLIDADDGLDATAENPTTASRLSYRSSFVKDSMGQEDEATLHIHLAEEAVSALTLLTNAPNAPLKGQASPLLWAVIDFIKFASSTGRSHDHAHNVINNVLSRICTEDIALMRKATIPLTRLIRNSWPTKSSTLKDQLLMIFLHLQPFIVDALNRGQITVLRPELLGLLETLTNDCSKRPERDQLRQEDLRFDYFDDRSRPSTLIHNQVFALRCVGTPAEQAWTIVETMAFLCDVTAEQSSAGSLSSGDDIDSGRPLKRLRRSDDLEEVIVSTTNPISMRISSLQTLAFLSSRKALKVRHIGRMIDALLSCIADESSAVSSWAYLALTSLATNNAASSRELASRWASVWQYASRAICNIATCQTGSHLTHTLIHLRLVDASAISELVQAISTSMEVNGPAVLVDSAIQLLTTVNQAARLISPGSSTTISESILGWLFRLWVPANFPDRSHQTLTTRYQIVDVLNLVNGCMNHPPFPTSCFSAPTWERVAQTWLACSNRRPLLSYLLLQKESKACTRISELAVSVRASRPLSFQQHLPCETTTLTYFTSEIQRMLDVWTVLRREREKQISTDAFRHLCTALTITTCIAYGRSLRDHRKQSHLQGCVRRVWDAIVDFAGLPTCELEKVDVMLASCSQVFDADYKSSSTMESRPTYEDVLCGVVTRVAIARRRASDSLSVEGDFDDGMDFDLNHDSQQSRDGSHDNQTNDFIDELAASYSKVSFRSRAIMYSYIHKAIQLGPSDTSDDPGGSAAIIDFALALPTSELLSACKVLSTAEDKGLHLLPSDVERFLENMMDPMVNSYHYGRCERVLGAIVDVLTAWSSIWTDKNHKSLYELGLDTYSWFLEVAFKAGVLSPTVQERVANLLLQLARIDTEYGRAGDAPSVRTSLFRLVKQGNIAVKFQLAEKISSIFGLYVLSTHTAMFDDLQDSLPADSDWIEGIALRLLFLSKLAAAWHSLLRQCMYYLFETAGRVKKSMRYATHCIASIAGSLNFESAEKLFTLFAPQMLHTWLSDHSLSDLPYAAFNYQTLEQLLILNEAEVAAQLFMRGNAEELAILTKAVGADMYIVLSRSFGKSAAYALSWDIGELPADLDKTLREKQLQAVIGSKEEWKTMLSNHFPAIVGQFLLSMQLNDGVEKTFEKHKSFARAANIIAEMRSYSHSDAVLPAGQQPSFKGRLLIEQIERLCRRTGLDPGSLWNVSSFTLTARMLFDALDESLGALSFCYIIRKIRLLIALSGKVATTAYPLRMLIHTLRPYLIDSQCADDTIGILKYLYKHGEVYLADYPVFYFGTAMLALMQLRQHMRTRQDSTTQGTQHKATIEKMHGFYKWLVNHIQQSLKGMKEAEKAQYAELVTALSQMQMPGNSFVGTPESTILLILIKQWNATDGWLSREDCSEALDMMARDFYVPPSVDEDCLGPDAMAVEFSQGLWNIMREQQLDQSFSQWAAKAIGRSYAASGKQPIKEVSERTAKMTDTITPQEAVHESHVQITRRIVSRLQSRRKQTASVAEYTLRSIAKAYHSQNEEEAVAFEQTLSESVASAVHGGPYGYQPIVSIFKTRMSPFRSISVQSTLAVSTDSPLSDWAARIALELCQTLQEHPILGCLPAKLTNTPEFALEVLPATIHILLFHEISHGGTLREELSESINAHFADRRSELRPKQRFFLEVLLYLRSCPFPSGATKSDSLRWLEIDYSTAAAIADCCKMHTAALMLAESSVPVATISRRSSRASVSQTARVQVSDDLLLSIFRNVDEPDSFYGVKQIASLDSVLERLDFEADGTKSLVFRSAQLDTQMIQRHAASRADATGLLRSLTTMNLSSVTLALLSAGTVNITNNNIMFDTARRLQQWNVAAPDDSTGSAMLFSVLQDLNHSTNLKRTLEVLDTKMLQQLKTQTSHGTYEKPLPSFMQTLASLTEISDLLTSKGTSNIQKQYDAMESRQDWMRLSTFEEYNTCLSSRETLLGVLGDNKAVLDQLRSNARDFKVMQSRSLLTSSTVSRLHCKIQNALSAATQMSDLSEQCSSLGLNTEAASKLAVASVLADIGEVEASVNMMKMVVSMCDLEDQAIPVGRSGLLAQLGRRIEDSRLEKPEQIMENYLKPAITHLNGHDAGREASNVFFEFASFCDRQLQNPGNLEDFNRLGRMRQQKQEEVEAFENVLKSTKKSAERDKMGRSYRQAKTWLQIDSQEFKRQKESRDTWTQQSLHNYLLALQASNEHDICVLRFFALWLENDDSNMANDTVASQLDAVPSWKFVVLLNQLMSRLKAEQTQFQMPLMALAERICSEHPYHSLHHLFASTRSPKPGDEAGRLRHAAASDIRRRIHSDQKKGPLLKRVFDSDRQYNNLAWAEFEGRKSSKIALRDLPQAYQTAKLVPDRKVPPATIHLELRPDGDYDDVPVVIKFESSVSIMTGLSAPKLLTAIASDGLPYKQLFKSGNDDLRQDTIMEQVFEEVSKMLRNHTETRQRNLHVRTYKVIPLESQSGIIEFVRNSIPINDVLQGLHSKYHPQDWKQQTCREKIGAVSGQSTEARVKEFRKICEHVHPVLRHFFFERYNEPDEWFEKRTAYTRTTASVSILGYVLGLGDRHCHNILLDEKSGEVVHIDLGVAFEGGRVLPIPELVPFRLTRDIVDGMGITKTEGIFRRCCEFTMDALRGDKDSIMTLLNVLRYDPLQTWGLSPLRAKRMQDAQINTSAITGAAGTGVSGRKKDNEAAEADRALTIVEKKLSKTLSTAATVNELIQQATDERNLATLFMGWAAFY</sequence>
<dbReference type="SMART" id="SM01343">
    <property type="entry name" value="FATC"/>
    <property type="match status" value="1"/>
</dbReference>
<evidence type="ECO:0000256" key="2">
    <source>
        <dbReference type="ARBA" id="ARBA00010769"/>
    </source>
</evidence>
<evidence type="ECO:0000256" key="6">
    <source>
        <dbReference type="ARBA" id="ARBA00022527"/>
    </source>
</evidence>
<dbReference type="OrthoDB" id="381190at2759"/>
<comment type="similarity">
    <text evidence="2 16">Belongs to the PI3/PI4-kinase family. ATM subfamily.</text>
</comment>
<comment type="caution">
    <text evidence="20">The sequence shown here is derived from an EMBL/GenBank/DDBJ whole genome shotgun (WGS) entry which is preliminary data.</text>
</comment>
<feature type="domain" description="PI3K/PI4K catalytic" evidence="17">
    <location>
        <begin position="2568"/>
        <end position="2879"/>
    </location>
</feature>
<keyword evidence="16" id="KW-0156">Chromatin regulator</keyword>
<comment type="catalytic activity">
    <reaction evidence="14 16">
        <text>L-threonyl-[protein] + ATP = O-phospho-L-threonyl-[protein] + ADP + H(+)</text>
        <dbReference type="Rhea" id="RHEA:46608"/>
        <dbReference type="Rhea" id="RHEA-COMP:11060"/>
        <dbReference type="Rhea" id="RHEA-COMP:11605"/>
        <dbReference type="ChEBI" id="CHEBI:15378"/>
        <dbReference type="ChEBI" id="CHEBI:30013"/>
        <dbReference type="ChEBI" id="CHEBI:30616"/>
        <dbReference type="ChEBI" id="CHEBI:61977"/>
        <dbReference type="ChEBI" id="CHEBI:456216"/>
        <dbReference type="EC" id="2.7.11.1"/>
    </reaction>
</comment>
<evidence type="ECO:0000256" key="11">
    <source>
        <dbReference type="ARBA" id="ARBA00022840"/>
    </source>
</evidence>
<dbReference type="InterPro" id="IPR014009">
    <property type="entry name" value="PIK_FAT"/>
</dbReference>
<keyword evidence="7 16" id="KW-0808">Transferase</keyword>
<keyword evidence="21" id="KW-1185">Reference proteome</keyword>
<comment type="function">
    <text evidence="13 16">Serine/threonine protein kinase which activates checkpoint signaling upon genotoxic stresses such as ionizing radiation (IR), ultraviolet light (UV), or DNA replication stalling, thereby acting as a DNA damage sensor. Recognizes the substrate consensus sequence [ST]-Q. Phosphorylates histone H2A to form H2AS128ph (gamma-H2A) at sites of DNA damage, involved in the regulation of DNA damage response mechanism. Required for the control of telomere length and genome stability.</text>
</comment>
<dbReference type="SUPFAM" id="SSF56112">
    <property type="entry name" value="Protein kinase-like (PK-like)"/>
    <property type="match status" value="1"/>
</dbReference>
<dbReference type="Pfam" id="PF00454">
    <property type="entry name" value="PI3_PI4_kinase"/>
    <property type="match status" value="1"/>
</dbReference>
<evidence type="ECO:0000256" key="13">
    <source>
        <dbReference type="ARBA" id="ARBA00025079"/>
    </source>
</evidence>
<dbReference type="InterPro" id="IPR038980">
    <property type="entry name" value="ATM_plant"/>
</dbReference>
<keyword evidence="12 16" id="KW-0539">Nucleus</keyword>
<evidence type="ECO:0000256" key="1">
    <source>
        <dbReference type="ARBA" id="ARBA00004123"/>
    </source>
</evidence>
<evidence type="ECO:0000256" key="12">
    <source>
        <dbReference type="ARBA" id="ARBA00023242"/>
    </source>
</evidence>
<dbReference type="Gene3D" id="1.10.1070.11">
    <property type="entry name" value="Phosphatidylinositol 3-/4-kinase, catalytic domain"/>
    <property type="match status" value="1"/>
</dbReference>
<comment type="catalytic activity">
    <reaction evidence="15">
        <text>L-seryl-[protein] + ATP = O-phospho-L-seryl-[protein] + ADP + H(+)</text>
        <dbReference type="Rhea" id="RHEA:17989"/>
        <dbReference type="Rhea" id="RHEA-COMP:9863"/>
        <dbReference type="Rhea" id="RHEA-COMP:11604"/>
        <dbReference type="ChEBI" id="CHEBI:15378"/>
        <dbReference type="ChEBI" id="CHEBI:29999"/>
        <dbReference type="ChEBI" id="CHEBI:30616"/>
        <dbReference type="ChEBI" id="CHEBI:83421"/>
        <dbReference type="ChEBI" id="CHEBI:456216"/>
        <dbReference type="EC" id="2.7.11.1"/>
    </reaction>
</comment>
<keyword evidence="10 16" id="KW-0418">Kinase</keyword>
<dbReference type="Pfam" id="PF11640">
    <property type="entry name" value="TAN"/>
    <property type="match status" value="1"/>
</dbReference>
<evidence type="ECO:0000256" key="10">
    <source>
        <dbReference type="ARBA" id="ARBA00022777"/>
    </source>
</evidence>
<dbReference type="InterPro" id="IPR016024">
    <property type="entry name" value="ARM-type_fold"/>
</dbReference>
<dbReference type="Proteomes" id="UP000799441">
    <property type="component" value="Unassembled WGS sequence"/>
</dbReference>
<keyword evidence="6 16" id="KW-0723">Serine/threonine-protein kinase</keyword>
<evidence type="ECO:0000256" key="8">
    <source>
        <dbReference type="ARBA" id="ARBA00022741"/>
    </source>
</evidence>
<evidence type="ECO:0000259" key="18">
    <source>
        <dbReference type="PROSITE" id="PS51189"/>
    </source>
</evidence>
<dbReference type="SUPFAM" id="SSF48371">
    <property type="entry name" value="ARM repeat"/>
    <property type="match status" value="1"/>
</dbReference>
<protein>
    <recommendedName>
        <fullName evidence="5 16">Serine/threonine-protein kinase Tel1</fullName>
        <ecNumber evidence="4 16">2.7.11.1</ecNumber>
    </recommendedName>
</protein>
<dbReference type="InterPro" id="IPR003152">
    <property type="entry name" value="FATC_dom"/>
</dbReference>
<evidence type="ECO:0000256" key="15">
    <source>
        <dbReference type="ARBA" id="ARBA00048679"/>
    </source>
</evidence>
<reference evidence="20" key="1">
    <citation type="journal article" date="2020" name="Stud. Mycol.">
        <title>101 Dothideomycetes genomes: a test case for predicting lifestyles and emergence of pathogens.</title>
        <authorList>
            <person name="Haridas S."/>
            <person name="Albert R."/>
            <person name="Binder M."/>
            <person name="Bloem J."/>
            <person name="Labutti K."/>
            <person name="Salamov A."/>
            <person name="Andreopoulos B."/>
            <person name="Baker S."/>
            <person name="Barry K."/>
            <person name="Bills G."/>
            <person name="Bluhm B."/>
            <person name="Cannon C."/>
            <person name="Castanera R."/>
            <person name="Culley D."/>
            <person name="Daum C."/>
            <person name="Ezra D."/>
            <person name="Gonzalez J."/>
            <person name="Henrissat B."/>
            <person name="Kuo A."/>
            <person name="Liang C."/>
            <person name="Lipzen A."/>
            <person name="Lutzoni F."/>
            <person name="Magnuson J."/>
            <person name="Mondo S."/>
            <person name="Nolan M."/>
            <person name="Ohm R."/>
            <person name="Pangilinan J."/>
            <person name="Park H.-J."/>
            <person name="Ramirez L."/>
            <person name="Alfaro M."/>
            <person name="Sun H."/>
            <person name="Tritt A."/>
            <person name="Yoshinaga Y."/>
            <person name="Zwiers L.-H."/>
            <person name="Turgeon B."/>
            <person name="Goodwin S."/>
            <person name="Spatafora J."/>
            <person name="Crous P."/>
            <person name="Grigoriev I."/>
        </authorList>
    </citation>
    <scope>NUCLEOTIDE SEQUENCE</scope>
    <source>
        <strain evidence="20">CBS 116435</strain>
    </source>
</reference>
<dbReference type="InterPro" id="IPR021668">
    <property type="entry name" value="TAN"/>
</dbReference>
<dbReference type="InterPro" id="IPR036940">
    <property type="entry name" value="PI3/4_kinase_cat_sf"/>
</dbReference>
<dbReference type="PROSITE" id="PS00916">
    <property type="entry name" value="PI3_4_KINASE_2"/>
    <property type="match status" value="1"/>
</dbReference>
<dbReference type="SMART" id="SM00146">
    <property type="entry name" value="PI3Kc"/>
    <property type="match status" value="1"/>
</dbReference>
<evidence type="ECO:0000256" key="16">
    <source>
        <dbReference type="RuleBase" id="RU365027"/>
    </source>
</evidence>
<evidence type="ECO:0000313" key="21">
    <source>
        <dbReference type="Proteomes" id="UP000799441"/>
    </source>
</evidence>
<keyword evidence="9 16" id="KW-0227">DNA damage</keyword>
<dbReference type="CDD" id="cd05171">
    <property type="entry name" value="PIKKc_ATM"/>
    <property type="match status" value="1"/>
</dbReference>
<dbReference type="PROSITE" id="PS50290">
    <property type="entry name" value="PI3_4_KINASE_3"/>
    <property type="match status" value="1"/>
</dbReference>
<comment type="subcellular location">
    <subcellularLocation>
        <location evidence="16">Chromosome</location>
        <location evidence="16">Telomere</location>
    </subcellularLocation>
    <subcellularLocation>
        <location evidence="1 16">Nucleus</location>
    </subcellularLocation>
</comment>
<dbReference type="InterPro" id="IPR000403">
    <property type="entry name" value="PI3/4_kinase_cat_dom"/>
</dbReference>
<dbReference type="PROSITE" id="PS51190">
    <property type="entry name" value="FATC"/>
    <property type="match status" value="1"/>
</dbReference>
<keyword evidence="16" id="KW-0779">Telomere</keyword>
<evidence type="ECO:0000256" key="7">
    <source>
        <dbReference type="ARBA" id="ARBA00022679"/>
    </source>
</evidence>
<keyword evidence="16" id="KW-0158">Chromosome</keyword>
<dbReference type="Gene3D" id="3.30.1010.10">
    <property type="entry name" value="Phosphatidylinositol 3-kinase Catalytic Subunit, Chain A, domain 4"/>
    <property type="match status" value="1"/>
</dbReference>
<evidence type="ECO:0000256" key="4">
    <source>
        <dbReference type="ARBA" id="ARBA00012513"/>
    </source>
</evidence>
<proteinExistence type="inferred from homology"/>
<dbReference type="GO" id="GO:0005634">
    <property type="term" value="C:nucleus"/>
    <property type="evidence" value="ECO:0007669"/>
    <property type="project" value="UniProtKB-SubCell"/>
</dbReference>
<evidence type="ECO:0000256" key="5">
    <source>
        <dbReference type="ARBA" id="ARBA00014619"/>
    </source>
</evidence>
<evidence type="ECO:0000313" key="20">
    <source>
        <dbReference type="EMBL" id="KAF2719778.1"/>
    </source>
</evidence>
<dbReference type="GO" id="GO:0006281">
    <property type="term" value="P:DNA repair"/>
    <property type="evidence" value="ECO:0007669"/>
    <property type="project" value="InterPro"/>
</dbReference>
<accession>A0A9P4Q391</accession>
<evidence type="ECO:0000256" key="14">
    <source>
        <dbReference type="ARBA" id="ARBA00047899"/>
    </source>
</evidence>
<evidence type="ECO:0000259" key="17">
    <source>
        <dbReference type="PROSITE" id="PS50290"/>
    </source>
</evidence>
<dbReference type="PROSITE" id="PS00915">
    <property type="entry name" value="PI3_4_KINASE_1"/>
    <property type="match status" value="1"/>
</dbReference>
<feature type="domain" description="FATC" evidence="19">
    <location>
        <begin position="2892"/>
        <end position="2924"/>
    </location>
</feature>
<keyword evidence="11 16" id="KW-0067">ATP-binding</keyword>
<dbReference type="GO" id="GO:0000781">
    <property type="term" value="C:chromosome, telomeric region"/>
    <property type="evidence" value="ECO:0007669"/>
    <property type="project" value="UniProtKB-SubCell"/>
</dbReference>
<dbReference type="PANTHER" id="PTHR37079">
    <property type="entry name" value="SERINE/THREONINE-PROTEIN KINASE ATM"/>
    <property type="match status" value="1"/>
</dbReference>
<dbReference type="GO" id="GO:0006325">
    <property type="term" value="P:chromatin organization"/>
    <property type="evidence" value="ECO:0007669"/>
    <property type="project" value="UniProtKB-KW"/>
</dbReference>
<keyword evidence="8 16" id="KW-0547">Nucleotide-binding</keyword>
<comment type="subunit">
    <text evidence="3">Associates with DNA double-strand breaks.</text>
</comment>
<dbReference type="SMART" id="SM01342">
    <property type="entry name" value="TAN"/>
    <property type="match status" value="1"/>
</dbReference>
<dbReference type="GO" id="GO:0005524">
    <property type="term" value="F:ATP binding"/>
    <property type="evidence" value="ECO:0007669"/>
    <property type="project" value="UniProtKB-KW"/>
</dbReference>
<evidence type="ECO:0000256" key="9">
    <source>
        <dbReference type="ARBA" id="ARBA00022763"/>
    </source>
</evidence>
<dbReference type="PROSITE" id="PS51189">
    <property type="entry name" value="FAT"/>
    <property type="match status" value="1"/>
</dbReference>
<dbReference type="EC" id="2.7.11.1" evidence="4 16"/>